<protein>
    <submittedName>
        <fullName evidence="1">Uncharacterized protein</fullName>
    </submittedName>
</protein>
<sequence>MVIAGIAFSVAAAGAAGDTLFIRPGPCQADQTYLLAANSGAIIQVNADTPERPETSVIVFRKRDRQGWASQRLLKRFDLRVEPDGVSIINSGAFCREKQ</sequence>
<gene>
    <name evidence="1" type="ORF">PUV54_13775</name>
</gene>
<proteinExistence type="predicted"/>
<dbReference type="AlphaFoldDB" id="A0AAE9ZEB5"/>
<keyword evidence="2" id="KW-1185">Reference proteome</keyword>
<dbReference type="RefSeq" id="WP_274492844.1">
    <property type="nucleotide sequence ID" value="NZ_CP118166.1"/>
</dbReference>
<dbReference type="Proteomes" id="UP001214043">
    <property type="component" value="Chromosome"/>
</dbReference>
<reference evidence="1" key="1">
    <citation type="submission" date="2023-02" db="EMBL/GenBank/DDBJ databases">
        <title>Genome sequence of Hyphococcus flavus.</title>
        <authorList>
            <person name="Rong J.-C."/>
            <person name="Zhao Q."/>
            <person name="Yi M."/>
            <person name="Wu J.-Y."/>
        </authorList>
    </citation>
    <scope>NUCLEOTIDE SEQUENCE</scope>
    <source>
        <strain evidence="1">MCCC 1K03223</strain>
    </source>
</reference>
<name>A0AAE9ZEB5_9PROT</name>
<evidence type="ECO:0000313" key="1">
    <source>
        <dbReference type="EMBL" id="WDI31022.1"/>
    </source>
</evidence>
<dbReference type="EMBL" id="CP118166">
    <property type="protein sequence ID" value="WDI31022.1"/>
    <property type="molecule type" value="Genomic_DNA"/>
</dbReference>
<accession>A0AAE9ZEB5</accession>
<evidence type="ECO:0000313" key="2">
    <source>
        <dbReference type="Proteomes" id="UP001214043"/>
    </source>
</evidence>
<dbReference type="KEGG" id="hfl:PUV54_13775"/>
<organism evidence="1 2">
    <name type="scientific">Hyphococcus flavus</name>
    <dbReference type="NCBI Taxonomy" id="1866326"/>
    <lineage>
        <taxon>Bacteria</taxon>
        <taxon>Pseudomonadati</taxon>
        <taxon>Pseudomonadota</taxon>
        <taxon>Alphaproteobacteria</taxon>
        <taxon>Parvularculales</taxon>
        <taxon>Parvularculaceae</taxon>
        <taxon>Hyphococcus</taxon>
    </lineage>
</organism>